<evidence type="ECO:0000256" key="3">
    <source>
        <dbReference type="ARBA" id="ARBA00009370"/>
    </source>
</evidence>
<dbReference type="InterPro" id="IPR019758">
    <property type="entry name" value="Pept_S26A_signal_pept_1_CS"/>
</dbReference>
<dbReference type="PANTHER" id="PTHR43390:SF1">
    <property type="entry name" value="CHLOROPLAST PROCESSING PEPTIDASE"/>
    <property type="match status" value="1"/>
</dbReference>
<dbReference type="KEGG" id="erx:ATZ35_03845"/>
<dbReference type="GO" id="GO:0006465">
    <property type="term" value="P:signal peptide processing"/>
    <property type="evidence" value="ECO:0007669"/>
    <property type="project" value="InterPro"/>
</dbReference>
<dbReference type="PROSITE" id="PS00761">
    <property type="entry name" value="SPASE_I_3"/>
    <property type="match status" value="1"/>
</dbReference>
<dbReference type="SUPFAM" id="SSF51306">
    <property type="entry name" value="LexA/Signal peptidase"/>
    <property type="match status" value="1"/>
</dbReference>
<dbReference type="EMBL" id="CP013655">
    <property type="protein sequence ID" value="ALS36322.1"/>
    <property type="molecule type" value="Genomic_DNA"/>
</dbReference>
<dbReference type="InterPro" id="IPR036286">
    <property type="entry name" value="LexA/Signal_pep-like_sf"/>
</dbReference>
<dbReference type="InterPro" id="IPR000223">
    <property type="entry name" value="Pept_S26A_signal_pept_1"/>
</dbReference>
<comment type="similarity">
    <text evidence="3 6">Belongs to the peptidase S26 family.</text>
</comment>
<feature type="compositionally biased region" description="Basic residues" evidence="7">
    <location>
        <begin position="1"/>
        <end position="11"/>
    </location>
</feature>
<feature type="region of interest" description="Disordered" evidence="7">
    <location>
        <begin position="1"/>
        <end position="51"/>
    </location>
</feature>
<proteinExistence type="inferred from homology"/>
<dbReference type="STRING" id="118060.ATZ35_03845"/>
<dbReference type="InterPro" id="IPR019533">
    <property type="entry name" value="Peptidase_S26"/>
</dbReference>
<evidence type="ECO:0000313" key="10">
    <source>
        <dbReference type="Proteomes" id="UP000067523"/>
    </source>
</evidence>
<evidence type="ECO:0000256" key="2">
    <source>
        <dbReference type="ARBA" id="ARBA00004401"/>
    </source>
</evidence>
<sequence length="238" mass="27699">MNTKIPKKKSAKPLLDSKRKRTKKVGKKRKKNQIIAKNQNSSLHKKKKQRRKKKATFVKMLRTTLLQLIIAIIIVGLIVYALSFFLFSVPKVSGYAMMPELANGDRLFVNKLETIKRFDLVVLKANKQRDLSVRRVIGMPDEDIYYKNDQLYIDDTFQVERYLEKPLKDAHQDSMLLTGDFTLNQISGAKKIPEKKYLVLGDNRRYSTDSRNYGLVEDTDIIGVVRMRWLPLQSMKSF</sequence>
<dbReference type="Pfam" id="PF10502">
    <property type="entry name" value="Peptidase_S26"/>
    <property type="match status" value="1"/>
</dbReference>
<protein>
    <recommendedName>
        <fullName evidence="4 6">Signal peptidase I</fullName>
        <ecNumber evidence="4 6">3.4.21.89</ecNumber>
    </recommendedName>
</protein>
<dbReference type="RefSeq" id="WP_208929574.1">
    <property type="nucleotide sequence ID" value="NZ_CP013655.1"/>
</dbReference>
<keyword evidence="5 6" id="KW-0378">Hydrolase</keyword>
<dbReference type="EC" id="3.4.21.89" evidence="4 6"/>
<comment type="catalytic activity">
    <reaction evidence="1 6">
        <text>Cleavage of hydrophobic, N-terminal signal or leader sequences from secreted and periplasmic proteins.</text>
        <dbReference type="EC" id="3.4.21.89"/>
    </reaction>
</comment>
<name>A0A0U2NNP5_9ENTE</name>
<evidence type="ECO:0000259" key="8">
    <source>
        <dbReference type="Pfam" id="PF10502"/>
    </source>
</evidence>
<evidence type="ECO:0000256" key="6">
    <source>
        <dbReference type="RuleBase" id="RU362042"/>
    </source>
</evidence>
<evidence type="ECO:0000256" key="7">
    <source>
        <dbReference type="SAM" id="MobiDB-lite"/>
    </source>
</evidence>
<evidence type="ECO:0000313" key="9">
    <source>
        <dbReference type="EMBL" id="ALS36322.1"/>
    </source>
</evidence>
<comment type="subcellular location">
    <subcellularLocation>
        <location evidence="2">Cell membrane</location>
        <topology evidence="2">Single-pass type II membrane protein</topology>
    </subcellularLocation>
    <subcellularLocation>
        <location evidence="6">Membrane</location>
        <topology evidence="6">Single-pass type II membrane protein</topology>
    </subcellularLocation>
</comment>
<evidence type="ECO:0000256" key="4">
    <source>
        <dbReference type="ARBA" id="ARBA00013208"/>
    </source>
</evidence>
<dbReference type="GO" id="GO:0005886">
    <property type="term" value="C:plasma membrane"/>
    <property type="evidence" value="ECO:0007669"/>
    <property type="project" value="UniProtKB-SubCell"/>
</dbReference>
<feature type="domain" description="Peptidase S26" evidence="8">
    <location>
        <begin position="66"/>
        <end position="229"/>
    </location>
</feature>
<evidence type="ECO:0000256" key="1">
    <source>
        <dbReference type="ARBA" id="ARBA00000677"/>
    </source>
</evidence>
<keyword evidence="6" id="KW-0645">Protease</keyword>
<dbReference type="AlphaFoldDB" id="A0A0U2NNP5"/>
<evidence type="ECO:0000256" key="5">
    <source>
        <dbReference type="ARBA" id="ARBA00022801"/>
    </source>
</evidence>
<dbReference type="GO" id="GO:0004252">
    <property type="term" value="F:serine-type endopeptidase activity"/>
    <property type="evidence" value="ECO:0007669"/>
    <property type="project" value="InterPro"/>
</dbReference>
<dbReference type="Gene3D" id="2.10.109.10">
    <property type="entry name" value="Umud Fragment, subunit A"/>
    <property type="match status" value="1"/>
</dbReference>
<reference evidence="10" key="1">
    <citation type="submission" date="2015-12" db="EMBL/GenBank/DDBJ databases">
        <authorList>
            <person name="Lauer A."/>
            <person name="Humrighouse B."/>
            <person name="Loparev V."/>
            <person name="Shewmaker P.L."/>
            <person name="Whitney A.M."/>
            <person name="McLaughlin R.W."/>
        </authorList>
    </citation>
    <scope>NUCLEOTIDE SEQUENCE [LARGE SCALE GENOMIC DNA]</scope>
    <source>
        <strain evidence="10">LMG 26678</strain>
    </source>
</reference>
<dbReference type="NCBIfam" id="TIGR02227">
    <property type="entry name" value="sigpep_I_bact"/>
    <property type="match status" value="1"/>
</dbReference>
<gene>
    <name evidence="9" type="ORF">ATZ35_03845</name>
</gene>
<dbReference type="GO" id="GO:0009003">
    <property type="term" value="F:signal peptidase activity"/>
    <property type="evidence" value="ECO:0007669"/>
    <property type="project" value="UniProtKB-EC"/>
</dbReference>
<organism evidence="9 10">
    <name type="scientific">Enterococcus rotai</name>
    <dbReference type="NCBI Taxonomy" id="118060"/>
    <lineage>
        <taxon>Bacteria</taxon>
        <taxon>Bacillati</taxon>
        <taxon>Bacillota</taxon>
        <taxon>Bacilli</taxon>
        <taxon>Lactobacillales</taxon>
        <taxon>Enterococcaceae</taxon>
        <taxon>Enterococcus</taxon>
    </lineage>
</organism>
<dbReference type="CDD" id="cd06530">
    <property type="entry name" value="S26_SPase_I"/>
    <property type="match status" value="1"/>
</dbReference>
<keyword evidence="10" id="KW-1185">Reference proteome</keyword>
<dbReference type="PANTHER" id="PTHR43390">
    <property type="entry name" value="SIGNAL PEPTIDASE I"/>
    <property type="match status" value="1"/>
</dbReference>
<accession>A0A0U2NNP5</accession>
<dbReference type="Proteomes" id="UP000067523">
    <property type="component" value="Chromosome"/>
</dbReference>
<dbReference type="PRINTS" id="PR00727">
    <property type="entry name" value="LEADERPTASE"/>
</dbReference>
<feature type="compositionally biased region" description="Basic residues" evidence="7">
    <location>
        <begin position="18"/>
        <end position="32"/>
    </location>
</feature>